<dbReference type="EMBL" id="KN831945">
    <property type="protein sequence ID" value="KIO13811.1"/>
    <property type="molecule type" value="Genomic_DNA"/>
</dbReference>
<dbReference type="HOGENOM" id="CLU_3088207_0_0_1"/>
<proteinExistence type="predicted"/>
<sequence length="52" mass="5781">MIASGIPGVNVLAPPQWLVNFRFFPVYIYLLSGACQRILNGMQSFRAPESIP</sequence>
<dbReference type="AlphaFoldDB" id="A0A0C3PWR8"/>
<gene>
    <name evidence="1" type="ORF">M404DRAFT_992042</name>
</gene>
<name>A0A0C3PWR8_PISTI</name>
<accession>A0A0C3PWR8</accession>
<protein>
    <submittedName>
        <fullName evidence="1">Uncharacterized protein</fullName>
    </submittedName>
</protein>
<reference evidence="2" key="2">
    <citation type="submission" date="2015-01" db="EMBL/GenBank/DDBJ databases">
        <title>Evolutionary Origins and Diversification of the Mycorrhizal Mutualists.</title>
        <authorList>
            <consortium name="DOE Joint Genome Institute"/>
            <consortium name="Mycorrhizal Genomics Consortium"/>
            <person name="Kohler A."/>
            <person name="Kuo A."/>
            <person name="Nagy L.G."/>
            <person name="Floudas D."/>
            <person name="Copeland A."/>
            <person name="Barry K.W."/>
            <person name="Cichocki N."/>
            <person name="Veneault-Fourrey C."/>
            <person name="LaButti K."/>
            <person name="Lindquist E.A."/>
            <person name="Lipzen A."/>
            <person name="Lundell T."/>
            <person name="Morin E."/>
            <person name="Murat C."/>
            <person name="Riley R."/>
            <person name="Ohm R."/>
            <person name="Sun H."/>
            <person name="Tunlid A."/>
            <person name="Henrissat B."/>
            <person name="Grigoriev I.V."/>
            <person name="Hibbett D.S."/>
            <person name="Martin F."/>
        </authorList>
    </citation>
    <scope>NUCLEOTIDE SEQUENCE [LARGE SCALE GENOMIC DNA]</scope>
    <source>
        <strain evidence="2">Marx 270</strain>
    </source>
</reference>
<dbReference type="InParanoid" id="A0A0C3PWR8"/>
<evidence type="ECO:0000313" key="1">
    <source>
        <dbReference type="EMBL" id="KIO13811.1"/>
    </source>
</evidence>
<reference evidence="1 2" key="1">
    <citation type="submission" date="2014-04" db="EMBL/GenBank/DDBJ databases">
        <authorList>
            <consortium name="DOE Joint Genome Institute"/>
            <person name="Kuo A."/>
            <person name="Kohler A."/>
            <person name="Costa M.D."/>
            <person name="Nagy L.G."/>
            <person name="Floudas D."/>
            <person name="Copeland A."/>
            <person name="Barry K.W."/>
            <person name="Cichocki N."/>
            <person name="Veneault-Fourrey C."/>
            <person name="LaButti K."/>
            <person name="Lindquist E.A."/>
            <person name="Lipzen A."/>
            <person name="Lundell T."/>
            <person name="Morin E."/>
            <person name="Murat C."/>
            <person name="Sun H."/>
            <person name="Tunlid A."/>
            <person name="Henrissat B."/>
            <person name="Grigoriev I.V."/>
            <person name="Hibbett D.S."/>
            <person name="Martin F."/>
            <person name="Nordberg H.P."/>
            <person name="Cantor M.N."/>
            <person name="Hua S.X."/>
        </authorList>
    </citation>
    <scope>NUCLEOTIDE SEQUENCE [LARGE SCALE GENOMIC DNA]</scope>
    <source>
        <strain evidence="1 2">Marx 270</strain>
    </source>
</reference>
<organism evidence="1 2">
    <name type="scientific">Pisolithus tinctorius Marx 270</name>
    <dbReference type="NCBI Taxonomy" id="870435"/>
    <lineage>
        <taxon>Eukaryota</taxon>
        <taxon>Fungi</taxon>
        <taxon>Dikarya</taxon>
        <taxon>Basidiomycota</taxon>
        <taxon>Agaricomycotina</taxon>
        <taxon>Agaricomycetes</taxon>
        <taxon>Agaricomycetidae</taxon>
        <taxon>Boletales</taxon>
        <taxon>Sclerodermatineae</taxon>
        <taxon>Pisolithaceae</taxon>
        <taxon>Pisolithus</taxon>
    </lineage>
</organism>
<evidence type="ECO:0000313" key="2">
    <source>
        <dbReference type="Proteomes" id="UP000054217"/>
    </source>
</evidence>
<keyword evidence="2" id="KW-1185">Reference proteome</keyword>
<dbReference type="Proteomes" id="UP000054217">
    <property type="component" value="Unassembled WGS sequence"/>
</dbReference>